<evidence type="ECO:0000313" key="2">
    <source>
        <dbReference type="EMBL" id="XCG65686.1"/>
    </source>
</evidence>
<dbReference type="Gene3D" id="3.20.20.80">
    <property type="entry name" value="Glycosidases"/>
    <property type="match status" value="1"/>
</dbReference>
<name>A0AAU8DVQ4_9ACTN</name>
<dbReference type="InterPro" id="IPR017853">
    <property type="entry name" value="GH"/>
</dbReference>
<dbReference type="Gene3D" id="1.10.10.470">
    <property type="entry name" value="Maltooligosyl trehalose synthase, domain 4"/>
    <property type="match status" value="1"/>
</dbReference>
<dbReference type="InterPro" id="IPR013797">
    <property type="entry name" value="Maltooligo_trehalose_synth_4"/>
</dbReference>
<dbReference type="Pfam" id="PF00128">
    <property type="entry name" value="Alpha-amylase"/>
    <property type="match status" value="1"/>
</dbReference>
<dbReference type="EC" id="5.4.99.15" evidence="2"/>
<dbReference type="InterPro" id="IPR012767">
    <property type="entry name" value="Trehalose_TreY"/>
</dbReference>
<dbReference type="GO" id="GO:0047470">
    <property type="term" value="F:(1,4)-alpha-D-glucan 1-alpha-D-glucosylmutase activity"/>
    <property type="evidence" value="ECO:0007669"/>
    <property type="project" value="UniProtKB-EC"/>
</dbReference>
<feature type="domain" description="Glycosyl hydrolase family 13 catalytic" evidence="1">
    <location>
        <begin position="11"/>
        <end position="403"/>
    </location>
</feature>
<dbReference type="InterPro" id="IPR006047">
    <property type="entry name" value="GH13_cat_dom"/>
</dbReference>
<sequence>MRIPRSTYRLQITADDTLQEATGRIGYLHRLGADWVYLSPLLQATSGSGHGYDVVDHAAVDRERGGESGLRAVAEAAHARGLGVLVDIVPNHVGVSAPTESVWWWDLLGQGRDSVHAEAFDVDWAFGNGRIRIPVLGDDDLSALEIVHVDGEHRLGYYENTYPLAAGSWTSGDDARAVHDRQHYELVNWRREGYDLNYRRFFAVSTLAAVRVEIPQVFADSHVEIRRWIEQGWVDGLRVDHPDGLADPGGYLDDLAELTGGRYVLVEKILENGEDLLPSWKTAGTTGYDTLAITDRVLVDPAGEQVLDELDTQLRGAPADWHALVHDAKRAVADGILRSEVLRLARLVPEIDRADDAIAELLACFPVYRSYLPEGADDLRQAVDAAVAGRPDLAEVIELVASRLEQVGSEVSVRFQQTSGMVMAKGVEDCSFYRWTRLTSLTEVGAEPNEFAVDVATAHDRFARRQDTFPGAMTTLSTHDTKRAEDVRARITLLSEIADDWADFVTRALQWVPLADGPIANLLLQAAVGAWPIERERLHAYAEKAAREAQTATDWLAVDEHFEREMHAFVDACYDHPRLASAVEALATRLTGPGRSNSLAAKLIQLAGTGVPDVYQGTEIWDNSLVDPDNRRRVDHAAIEDLLQRIDNGWRPNIDSSGAAKLLVTSRALRARRDLADLFTRYTPVAVDGPAARHVMAFDRGGAITVVTRLPIGLAAAGGWQDTTLSVPDGDWIDLIRGRPVTVVAGSVAVQAVLGNFPVALLVPADRAAAVIGNHAPRTEENTDV</sequence>
<dbReference type="NCBIfam" id="TIGR02401">
    <property type="entry name" value="trehalose_TreY"/>
    <property type="match status" value="1"/>
</dbReference>
<dbReference type="GO" id="GO:0005992">
    <property type="term" value="P:trehalose biosynthetic process"/>
    <property type="evidence" value="ECO:0007669"/>
    <property type="project" value="TreeGrafter"/>
</dbReference>
<keyword evidence="2" id="KW-0413">Isomerase</keyword>
<dbReference type="SMART" id="SM00642">
    <property type="entry name" value="Aamy"/>
    <property type="match status" value="1"/>
</dbReference>
<dbReference type="AlphaFoldDB" id="A0AAU8DVQ4"/>
<protein>
    <submittedName>
        <fullName evidence="2">Malto-oligosyltrehalose synthase</fullName>
        <ecNumber evidence="2">5.4.99.15</ecNumber>
    </submittedName>
</protein>
<dbReference type="Gene3D" id="1.10.150.200">
    <property type="entry name" value="Maltooligosyl trehalose synthase, domain 3"/>
    <property type="match status" value="1"/>
</dbReference>
<accession>A0AAU8DVQ4</accession>
<dbReference type="RefSeq" id="WP_353651291.1">
    <property type="nucleotide sequence ID" value="NZ_CP159218.1"/>
</dbReference>
<dbReference type="GO" id="GO:0030980">
    <property type="term" value="P:alpha-glucan catabolic process"/>
    <property type="evidence" value="ECO:0007669"/>
    <property type="project" value="TreeGrafter"/>
</dbReference>
<organism evidence="2">
    <name type="scientific">Nakamurella sp. A5-74</name>
    <dbReference type="NCBI Taxonomy" id="3158264"/>
    <lineage>
        <taxon>Bacteria</taxon>
        <taxon>Bacillati</taxon>
        <taxon>Actinomycetota</taxon>
        <taxon>Actinomycetes</taxon>
        <taxon>Nakamurellales</taxon>
        <taxon>Nakamurellaceae</taxon>
        <taxon>Nakamurella</taxon>
    </lineage>
</organism>
<proteinExistence type="predicted"/>
<dbReference type="Gene3D" id="3.30.1590.10">
    <property type="entry name" value="Maltooligosyl trehalose synthase, domain 2"/>
    <property type="match status" value="1"/>
</dbReference>
<gene>
    <name evidence="2" type="primary">treY</name>
    <name evidence="2" type="ORF">ABLG96_10630</name>
</gene>
<dbReference type="PANTHER" id="PTHR10357:SF216">
    <property type="entry name" value="MALTOOLIGOSYL TREHALOSE SYNTHASE-RELATED"/>
    <property type="match status" value="1"/>
</dbReference>
<dbReference type="EMBL" id="CP159218">
    <property type="protein sequence ID" value="XCG65686.1"/>
    <property type="molecule type" value="Genomic_DNA"/>
</dbReference>
<dbReference type="PANTHER" id="PTHR10357">
    <property type="entry name" value="ALPHA-AMYLASE FAMILY MEMBER"/>
    <property type="match status" value="1"/>
</dbReference>
<reference evidence="2" key="1">
    <citation type="submission" date="2024-05" db="EMBL/GenBank/DDBJ databases">
        <authorList>
            <person name="Cai S.Y."/>
            <person name="Jin L.M."/>
            <person name="Li H.R."/>
        </authorList>
    </citation>
    <scope>NUCLEOTIDE SEQUENCE</scope>
    <source>
        <strain evidence="2">A5-74</strain>
    </source>
</reference>
<dbReference type="SUPFAM" id="SSF51445">
    <property type="entry name" value="(Trans)glycosidases"/>
    <property type="match status" value="1"/>
</dbReference>
<dbReference type="CDD" id="cd11336">
    <property type="entry name" value="AmyAc_MTSase"/>
    <property type="match status" value="1"/>
</dbReference>
<evidence type="ECO:0000259" key="1">
    <source>
        <dbReference type="SMART" id="SM00642"/>
    </source>
</evidence>